<comment type="caution">
    <text evidence="2">The sequence shown here is derived from an EMBL/GenBank/DDBJ whole genome shotgun (WGS) entry which is preliminary data.</text>
</comment>
<dbReference type="EMBL" id="PEWA01000013">
    <property type="protein sequence ID" value="PIU73683.1"/>
    <property type="molecule type" value="Genomic_DNA"/>
</dbReference>
<keyword evidence="1" id="KW-0472">Membrane</keyword>
<dbReference type="AlphaFoldDB" id="A0A2M7AT04"/>
<keyword evidence="1" id="KW-0812">Transmembrane</keyword>
<sequence length="108" mass="12351">MAKKVKRVTFDSLVRLVIFGFIVYLAILYINSSRPDKIPTPDTPVNLPPIINLLVDSIASSSAFRELSAKYTPKIEEIKKLPQQEYDKFKNQLIDELLTRLDATLRSK</sequence>
<name>A0A2M7AT04_9BACT</name>
<proteinExistence type="predicted"/>
<gene>
    <name evidence="2" type="ORF">COS78_00990</name>
</gene>
<evidence type="ECO:0000256" key="1">
    <source>
        <dbReference type="SAM" id="Phobius"/>
    </source>
</evidence>
<evidence type="ECO:0000313" key="2">
    <source>
        <dbReference type="EMBL" id="PIU73683.1"/>
    </source>
</evidence>
<reference evidence="3" key="1">
    <citation type="submission" date="2017-09" db="EMBL/GenBank/DDBJ databases">
        <title>Depth-based differentiation of microbial function through sediment-hosted aquifers and enrichment of novel symbionts in the deep terrestrial subsurface.</title>
        <authorList>
            <person name="Probst A.J."/>
            <person name="Ladd B."/>
            <person name="Jarett J.K."/>
            <person name="Geller-Mcgrath D.E."/>
            <person name="Sieber C.M.K."/>
            <person name="Emerson J.B."/>
            <person name="Anantharaman K."/>
            <person name="Thomas B.C."/>
            <person name="Malmstrom R."/>
            <person name="Stieglmeier M."/>
            <person name="Klingl A."/>
            <person name="Woyke T."/>
            <person name="Ryan C.M."/>
            <person name="Banfield J.F."/>
        </authorList>
    </citation>
    <scope>NUCLEOTIDE SEQUENCE [LARGE SCALE GENOMIC DNA]</scope>
</reference>
<keyword evidence="1" id="KW-1133">Transmembrane helix</keyword>
<dbReference type="Proteomes" id="UP000231407">
    <property type="component" value="Unassembled WGS sequence"/>
</dbReference>
<organism evidence="2 3">
    <name type="scientific">Candidatus Shapirobacteria bacterium CG06_land_8_20_14_3_00_40_12</name>
    <dbReference type="NCBI Taxonomy" id="1974881"/>
    <lineage>
        <taxon>Bacteria</taxon>
        <taxon>Candidatus Shapironibacteriota</taxon>
    </lineage>
</organism>
<protein>
    <submittedName>
        <fullName evidence="2">Uncharacterized protein</fullName>
    </submittedName>
</protein>
<accession>A0A2M7AT04</accession>
<feature type="transmembrane region" description="Helical" evidence="1">
    <location>
        <begin position="12"/>
        <end position="30"/>
    </location>
</feature>
<evidence type="ECO:0000313" key="3">
    <source>
        <dbReference type="Proteomes" id="UP000231407"/>
    </source>
</evidence>